<keyword evidence="1" id="KW-0472">Membrane</keyword>
<keyword evidence="1" id="KW-1133">Transmembrane helix</keyword>
<organism evidence="2 3">
    <name type="scientific">Candidatus Woesebacteria bacterium RIFCSPHIGHO2_02_FULL_39_13</name>
    <dbReference type="NCBI Taxonomy" id="1802505"/>
    <lineage>
        <taxon>Bacteria</taxon>
        <taxon>Candidatus Woeseibacteriota</taxon>
    </lineage>
</organism>
<name>A0A1F7Z3Q8_9BACT</name>
<keyword evidence="1" id="KW-0812">Transmembrane</keyword>
<reference evidence="2 3" key="1">
    <citation type="journal article" date="2016" name="Nat. Commun.">
        <title>Thousands of microbial genomes shed light on interconnected biogeochemical processes in an aquifer system.</title>
        <authorList>
            <person name="Anantharaman K."/>
            <person name="Brown C.T."/>
            <person name="Hug L.A."/>
            <person name="Sharon I."/>
            <person name="Castelle C.J."/>
            <person name="Probst A.J."/>
            <person name="Thomas B.C."/>
            <person name="Singh A."/>
            <person name="Wilkins M.J."/>
            <person name="Karaoz U."/>
            <person name="Brodie E.L."/>
            <person name="Williams K.H."/>
            <person name="Hubbard S.S."/>
            <person name="Banfield J.F."/>
        </authorList>
    </citation>
    <scope>NUCLEOTIDE SEQUENCE [LARGE SCALE GENOMIC DNA]</scope>
</reference>
<evidence type="ECO:0000313" key="3">
    <source>
        <dbReference type="Proteomes" id="UP000177169"/>
    </source>
</evidence>
<evidence type="ECO:0000313" key="2">
    <source>
        <dbReference type="EMBL" id="OGM34306.1"/>
    </source>
</evidence>
<accession>A0A1F7Z3Q8</accession>
<feature type="transmembrane region" description="Helical" evidence="1">
    <location>
        <begin position="39"/>
        <end position="58"/>
    </location>
</feature>
<evidence type="ECO:0000256" key="1">
    <source>
        <dbReference type="SAM" id="Phobius"/>
    </source>
</evidence>
<evidence type="ECO:0008006" key="4">
    <source>
        <dbReference type="Google" id="ProtNLM"/>
    </source>
</evidence>
<protein>
    <recommendedName>
        <fullName evidence="4">Type 4 fimbrial biogenesis protein PilX N-terminal domain-containing protein</fullName>
    </recommendedName>
</protein>
<comment type="caution">
    <text evidence="2">The sequence shown here is derived from an EMBL/GenBank/DDBJ whole genome shotgun (WGS) entry which is preliminary data.</text>
</comment>
<dbReference type="Proteomes" id="UP000177169">
    <property type="component" value="Unassembled WGS sequence"/>
</dbReference>
<dbReference type="EMBL" id="MGGR01000007">
    <property type="protein sequence ID" value="OGM34306.1"/>
    <property type="molecule type" value="Genomic_DNA"/>
</dbReference>
<dbReference type="AlphaFoldDB" id="A0A1F7Z3Q8"/>
<proteinExistence type="predicted"/>
<sequence length="328" mass="35299">MYILPKVLKENYSKKKAGISKGHWSRIYLYSSSNTKGQALLIVLLTMAVILTVVLSVTSRSVVELTTTTYQEDARRAFSAAEAGVEQVLLTQTNVTQVLDPSANVGFDAELTYPQLGSTYNYPNLLSSGEVATFWLVSHDNTTNALTCSAGNCTRANRLQVCFGNNLAAQPAIEVEIYFDTSQQSFASPNNFSNIKAVRTTYDPSASRRVLNNFGSTSASPCPFGGGYSFYSGLINLTALIPAPPNCSVNNANCLVMAKVRILYNPNPQPVGIGVLGAIPNLPAQGFRVESTGTAGESVRSLHVVRSYPEPQSAFNSAVFSKNNLTKP</sequence>
<dbReference type="STRING" id="1802505.A3D01_00860"/>
<gene>
    <name evidence="2" type="ORF">A3D01_00860</name>
</gene>